<dbReference type="RefSeq" id="WP_386441621.1">
    <property type="nucleotide sequence ID" value="NZ_JBHSFH010000003.1"/>
</dbReference>
<name>A0ABV9A2D4_9ACTN</name>
<dbReference type="InterPro" id="IPR036736">
    <property type="entry name" value="ACP-like_sf"/>
</dbReference>
<feature type="domain" description="Carrier" evidence="2">
    <location>
        <begin position="21"/>
        <end position="99"/>
    </location>
</feature>
<dbReference type="EMBL" id="JBHSFH010000003">
    <property type="protein sequence ID" value="MFC4493035.1"/>
    <property type="molecule type" value="Genomic_DNA"/>
</dbReference>
<organism evidence="3 4">
    <name type="scientific">Streptomyces ovatisporus</name>
    <dbReference type="NCBI Taxonomy" id="1128682"/>
    <lineage>
        <taxon>Bacteria</taxon>
        <taxon>Bacillati</taxon>
        <taxon>Actinomycetota</taxon>
        <taxon>Actinomycetes</taxon>
        <taxon>Kitasatosporales</taxon>
        <taxon>Streptomycetaceae</taxon>
        <taxon>Streptomyces</taxon>
    </lineage>
</organism>
<reference evidence="4" key="1">
    <citation type="journal article" date="2019" name="Int. J. Syst. Evol. Microbiol.">
        <title>The Global Catalogue of Microorganisms (GCM) 10K type strain sequencing project: providing services to taxonomists for standard genome sequencing and annotation.</title>
        <authorList>
            <consortium name="The Broad Institute Genomics Platform"/>
            <consortium name="The Broad Institute Genome Sequencing Center for Infectious Disease"/>
            <person name="Wu L."/>
            <person name="Ma J."/>
        </authorList>
    </citation>
    <scope>NUCLEOTIDE SEQUENCE [LARGE SCALE GENOMIC DNA]</scope>
    <source>
        <strain evidence="4">CGMCC 4.7357</strain>
    </source>
</reference>
<dbReference type="Pfam" id="PF00550">
    <property type="entry name" value="PP-binding"/>
    <property type="match status" value="1"/>
</dbReference>
<gene>
    <name evidence="3" type="ORF">ACFPA8_02655</name>
</gene>
<evidence type="ECO:0000256" key="1">
    <source>
        <dbReference type="SAM" id="MobiDB-lite"/>
    </source>
</evidence>
<proteinExistence type="predicted"/>
<evidence type="ECO:0000259" key="2">
    <source>
        <dbReference type="PROSITE" id="PS50075"/>
    </source>
</evidence>
<comment type="caution">
    <text evidence="3">The sequence shown here is derived from an EMBL/GenBank/DDBJ whole genome shotgun (WGS) entry which is preliminary data.</text>
</comment>
<protein>
    <submittedName>
        <fullName evidence="3">Acyl carrier protein</fullName>
    </submittedName>
</protein>
<feature type="compositionally biased region" description="Basic and acidic residues" evidence="1">
    <location>
        <begin position="1"/>
        <end position="18"/>
    </location>
</feature>
<dbReference type="Gene3D" id="1.10.1200.10">
    <property type="entry name" value="ACP-like"/>
    <property type="match status" value="1"/>
</dbReference>
<evidence type="ECO:0000313" key="4">
    <source>
        <dbReference type="Proteomes" id="UP001595997"/>
    </source>
</evidence>
<dbReference type="SUPFAM" id="SSF47336">
    <property type="entry name" value="ACP-like"/>
    <property type="match status" value="1"/>
</dbReference>
<dbReference type="PROSITE" id="PS50075">
    <property type="entry name" value="CARRIER"/>
    <property type="match status" value="1"/>
</dbReference>
<sequence>MSDGDIKDAAQDGTRDEGTGGGAGDEIGRQVTEFLTAALRRPVEPDDDYFALGLADSLFALELVTFVESRFSLTVEVEDLDLDSFRTANRITRFVQRKTGSPEFTETQ</sequence>
<accession>A0ABV9A2D4</accession>
<evidence type="ECO:0000313" key="3">
    <source>
        <dbReference type="EMBL" id="MFC4493035.1"/>
    </source>
</evidence>
<feature type="region of interest" description="Disordered" evidence="1">
    <location>
        <begin position="1"/>
        <end position="28"/>
    </location>
</feature>
<keyword evidence="4" id="KW-1185">Reference proteome</keyword>
<dbReference type="InterPro" id="IPR009081">
    <property type="entry name" value="PP-bd_ACP"/>
</dbReference>
<dbReference type="Proteomes" id="UP001595997">
    <property type="component" value="Unassembled WGS sequence"/>
</dbReference>